<dbReference type="Proteomes" id="UP001159363">
    <property type="component" value="Chromosome 13"/>
</dbReference>
<protein>
    <submittedName>
        <fullName evidence="1">Uncharacterized protein</fullName>
    </submittedName>
</protein>
<evidence type="ECO:0000313" key="2">
    <source>
        <dbReference type="Proteomes" id="UP001159363"/>
    </source>
</evidence>
<proteinExistence type="predicted"/>
<evidence type="ECO:0000313" key="1">
    <source>
        <dbReference type="EMBL" id="KAJ8868951.1"/>
    </source>
</evidence>
<sequence>MPEFPKRVMERIQKSQAKKKRFYDKMAVKKRGKEMRRGEEVMMKGGPVWHRKVLLGPADVPRNFLVWDESGKLLERNSKYIIPATISNTQQVATSPDGC</sequence>
<dbReference type="EMBL" id="JARBHB010000014">
    <property type="protein sequence ID" value="KAJ8868951.1"/>
    <property type="molecule type" value="Genomic_DNA"/>
</dbReference>
<reference evidence="1 2" key="1">
    <citation type="submission" date="2023-02" db="EMBL/GenBank/DDBJ databases">
        <title>LHISI_Scaffold_Assembly.</title>
        <authorList>
            <person name="Stuart O.P."/>
            <person name="Cleave R."/>
            <person name="Magrath M.J.L."/>
            <person name="Mikheyev A.S."/>
        </authorList>
    </citation>
    <scope>NUCLEOTIDE SEQUENCE [LARGE SCALE GENOMIC DNA]</scope>
    <source>
        <strain evidence="1">Daus_M_001</strain>
        <tissue evidence="1">Leg muscle</tissue>
    </source>
</reference>
<gene>
    <name evidence="1" type="ORF">PR048_030492</name>
</gene>
<keyword evidence="2" id="KW-1185">Reference proteome</keyword>
<name>A0ABQ9GD03_9NEOP</name>
<comment type="caution">
    <text evidence="1">The sequence shown here is derived from an EMBL/GenBank/DDBJ whole genome shotgun (WGS) entry which is preliminary data.</text>
</comment>
<accession>A0ABQ9GD03</accession>
<organism evidence="1 2">
    <name type="scientific">Dryococelus australis</name>
    <dbReference type="NCBI Taxonomy" id="614101"/>
    <lineage>
        <taxon>Eukaryota</taxon>
        <taxon>Metazoa</taxon>
        <taxon>Ecdysozoa</taxon>
        <taxon>Arthropoda</taxon>
        <taxon>Hexapoda</taxon>
        <taxon>Insecta</taxon>
        <taxon>Pterygota</taxon>
        <taxon>Neoptera</taxon>
        <taxon>Polyneoptera</taxon>
        <taxon>Phasmatodea</taxon>
        <taxon>Verophasmatodea</taxon>
        <taxon>Anareolatae</taxon>
        <taxon>Phasmatidae</taxon>
        <taxon>Eurycanthinae</taxon>
        <taxon>Dryococelus</taxon>
    </lineage>
</organism>